<evidence type="ECO:0000256" key="1">
    <source>
        <dbReference type="ARBA" id="ARBA00010928"/>
    </source>
</evidence>
<dbReference type="Gene3D" id="3.40.50.720">
    <property type="entry name" value="NAD(P)-binding Rossmann-like Domain"/>
    <property type="match status" value="1"/>
</dbReference>
<dbReference type="GO" id="GO:0047837">
    <property type="term" value="F:D-xylose 1-dehydrogenase (NADP+) activity"/>
    <property type="evidence" value="ECO:0007669"/>
    <property type="project" value="UniProtKB-EC"/>
</dbReference>
<name>A0A6A6TQU0_9PLEO</name>
<sequence length="360" mass="39179">MAASNKSPPTLRWGIIATGQISSWFVRDLSLSRSDAKAKHVIAAIGSSSQEKGEAFVKEWIPKVDPAPKVYAGYDNIYNHPDVDIVYIGTPHGFHKQNCLAAISAGKHVLCEKAFTLNARDAKEVFAAAKEKGVFVMEALWTRFFPLVQELQHLIHEEKVIGNVHRVFADLGLDQDLASLGPESRLKNPALGAGTLLDVCIYSLTWGLLSLDRNIGEAAEQPVIKAVQTLSDTIDVASTVVLFYPSTGRQAICTSTAMFRTPDVFCRIEGSEGHITVEGVSASCPSAFTVYSKGQSLSEGKRFTTPNPGFGLFWEADAVAEDIAAGKKENTIMPWAETVRVLEILDEARRQGGARFPVDD</sequence>
<dbReference type="PANTHER" id="PTHR22604:SF105">
    <property type="entry name" value="TRANS-1,2-DIHYDROBENZENE-1,2-DIOL DEHYDROGENASE"/>
    <property type="match status" value="1"/>
</dbReference>
<dbReference type="InterPro" id="IPR050984">
    <property type="entry name" value="Gfo/Idh/MocA_domain"/>
</dbReference>
<dbReference type="OrthoDB" id="2129491at2759"/>
<dbReference type="GO" id="GO:0000166">
    <property type="term" value="F:nucleotide binding"/>
    <property type="evidence" value="ECO:0007669"/>
    <property type="project" value="InterPro"/>
</dbReference>
<keyword evidence="8" id="KW-1185">Reference proteome</keyword>
<organism evidence="7 8">
    <name type="scientific">Lophiostoma macrostomum CBS 122681</name>
    <dbReference type="NCBI Taxonomy" id="1314788"/>
    <lineage>
        <taxon>Eukaryota</taxon>
        <taxon>Fungi</taxon>
        <taxon>Dikarya</taxon>
        <taxon>Ascomycota</taxon>
        <taxon>Pezizomycotina</taxon>
        <taxon>Dothideomycetes</taxon>
        <taxon>Pleosporomycetidae</taxon>
        <taxon>Pleosporales</taxon>
        <taxon>Lophiostomataceae</taxon>
        <taxon>Lophiostoma</taxon>
    </lineage>
</organism>
<proteinExistence type="inferred from homology"/>
<dbReference type="InterPro" id="IPR036291">
    <property type="entry name" value="NAD(P)-bd_dom_sf"/>
</dbReference>
<dbReference type="EMBL" id="MU004292">
    <property type="protein sequence ID" value="KAF2661796.1"/>
    <property type="molecule type" value="Genomic_DNA"/>
</dbReference>
<comment type="catalytic activity">
    <reaction evidence="5">
        <text>D-xylose + NADP(+) = D-xylono-1,5-lactone + NADPH + H(+)</text>
        <dbReference type="Rhea" id="RHEA:22000"/>
        <dbReference type="ChEBI" id="CHEBI:15378"/>
        <dbReference type="ChEBI" id="CHEBI:15867"/>
        <dbReference type="ChEBI" id="CHEBI:53455"/>
        <dbReference type="ChEBI" id="CHEBI:57783"/>
        <dbReference type="ChEBI" id="CHEBI:58349"/>
        <dbReference type="EC" id="1.1.1.179"/>
    </reaction>
</comment>
<evidence type="ECO:0000313" key="7">
    <source>
        <dbReference type="EMBL" id="KAF2661796.1"/>
    </source>
</evidence>
<evidence type="ECO:0000256" key="4">
    <source>
        <dbReference type="ARBA" id="ARBA00042988"/>
    </source>
</evidence>
<evidence type="ECO:0000313" key="8">
    <source>
        <dbReference type="Proteomes" id="UP000799324"/>
    </source>
</evidence>
<evidence type="ECO:0000256" key="5">
    <source>
        <dbReference type="ARBA" id="ARBA00049233"/>
    </source>
</evidence>
<dbReference type="PANTHER" id="PTHR22604">
    <property type="entry name" value="OXIDOREDUCTASES"/>
    <property type="match status" value="1"/>
</dbReference>
<dbReference type="InterPro" id="IPR000683">
    <property type="entry name" value="Gfo/Idh/MocA-like_OxRdtase_N"/>
</dbReference>
<keyword evidence="2" id="KW-0560">Oxidoreductase</keyword>
<dbReference type="SUPFAM" id="SSF55347">
    <property type="entry name" value="Glyceraldehyde-3-phosphate dehydrogenase-like, C-terminal domain"/>
    <property type="match status" value="1"/>
</dbReference>
<dbReference type="Proteomes" id="UP000799324">
    <property type="component" value="Unassembled WGS sequence"/>
</dbReference>
<accession>A0A6A6TQU0</accession>
<gene>
    <name evidence="7" type="ORF">K491DRAFT_586781</name>
</gene>
<feature type="domain" description="Gfo/Idh/MocA-like oxidoreductase N-terminal" evidence="6">
    <location>
        <begin position="11"/>
        <end position="138"/>
    </location>
</feature>
<dbReference type="SUPFAM" id="SSF51735">
    <property type="entry name" value="NAD(P)-binding Rossmann-fold domains"/>
    <property type="match status" value="1"/>
</dbReference>
<evidence type="ECO:0000259" key="6">
    <source>
        <dbReference type="Pfam" id="PF01408"/>
    </source>
</evidence>
<comment type="similarity">
    <text evidence="1">Belongs to the Gfo/Idh/MocA family.</text>
</comment>
<evidence type="ECO:0000256" key="2">
    <source>
        <dbReference type="ARBA" id="ARBA00023002"/>
    </source>
</evidence>
<dbReference type="Pfam" id="PF01408">
    <property type="entry name" value="GFO_IDH_MocA"/>
    <property type="match status" value="1"/>
</dbReference>
<dbReference type="AlphaFoldDB" id="A0A6A6TQU0"/>
<protein>
    <recommendedName>
        <fullName evidence="3">D-xylose 1-dehydrogenase (NADP(+), D-xylono-1,5-lactone-forming)</fullName>
        <ecNumber evidence="3">1.1.1.179</ecNumber>
    </recommendedName>
    <alternativeName>
        <fullName evidence="4">D-xylose-NADP dehydrogenase</fullName>
    </alternativeName>
</protein>
<dbReference type="Gene3D" id="3.30.360.10">
    <property type="entry name" value="Dihydrodipicolinate Reductase, domain 2"/>
    <property type="match status" value="1"/>
</dbReference>
<evidence type="ECO:0000256" key="3">
    <source>
        <dbReference type="ARBA" id="ARBA00038984"/>
    </source>
</evidence>
<dbReference type="EC" id="1.1.1.179" evidence="3"/>
<reference evidence="7" key="1">
    <citation type="journal article" date="2020" name="Stud. Mycol.">
        <title>101 Dothideomycetes genomes: a test case for predicting lifestyles and emergence of pathogens.</title>
        <authorList>
            <person name="Haridas S."/>
            <person name="Albert R."/>
            <person name="Binder M."/>
            <person name="Bloem J."/>
            <person name="Labutti K."/>
            <person name="Salamov A."/>
            <person name="Andreopoulos B."/>
            <person name="Baker S."/>
            <person name="Barry K."/>
            <person name="Bills G."/>
            <person name="Bluhm B."/>
            <person name="Cannon C."/>
            <person name="Castanera R."/>
            <person name="Culley D."/>
            <person name="Daum C."/>
            <person name="Ezra D."/>
            <person name="Gonzalez J."/>
            <person name="Henrissat B."/>
            <person name="Kuo A."/>
            <person name="Liang C."/>
            <person name="Lipzen A."/>
            <person name="Lutzoni F."/>
            <person name="Magnuson J."/>
            <person name="Mondo S."/>
            <person name="Nolan M."/>
            <person name="Ohm R."/>
            <person name="Pangilinan J."/>
            <person name="Park H.-J."/>
            <person name="Ramirez L."/>
            <person name="Alfaro M."/>
            <person name="Sun H."/>
            <person name="Tritt A."/>
            <person name="Yoshinaga Y."/>
            <person name="Zwiers L.-H."/>
            <person name="Turgeon B."/>
            <person name="Goodwin S."/>
            <person name="Spatafora J."/>
            <person name="Crous P."/>
            <person name="Grigoriev I."/>
        </authorList>
    </citation>
    <scope>NUCLEOTIDE SEQUENCE</scope>
    <source>
        <strain evidence="7">CBS 122681</strain>
    </source>
</reference>